<name>A0A8S0XVL4_9GAMM</name>
<gene>
    <name evidence="1" type="ORF">METHB2_80065</name>
</gene>
<evidence type="ECO:0000313" key="1">
    <source>
        <dbReference type="EMBL" id="CAA9892748.1"/>
    </source>
</evidence>
<protein>
    <submittedName>
        <fullName evidence="1">Transposase</fullName>
    </submittedName>
</protein>
<reference evidence="1 2" key="1">
    <citation type="submission" date="2020-02" db="EMBL/GenBank/DDBJ databases">
        <authorList>
            <person name="Hogendoorn C."/>
        </authorList>
    </citation>
    <scope>NUCLEOTIDE SEQUENCE [LARGE SCALE GENOMIC DNA]</scope>
    <source>
        <strain evidence="1">METHB21</strain>
    </source>
</reference>
<dbReference type="EMBL" id="CADCXN010000113">
    <property type="protein sequence ID" value="CAA9892748.1"/>
    <property type="molecule type" value="Genomic_DNA"/>
</dbReference>
<proteinExistence type="predicted"/>
<organism evidence="1 2">
    <name type="scientific">Candidatus Methylobacter favarea</name>
    <dbReference type="NCBI Taxonomy" id="2707345"/>
    <lineage>
        <taxon>Bacteria</taxon>
        <taxon>Pseudomonadati</taxon>
        <taxon>Pseudomonadota</taxon>
        <taxon>Gammaproteobacteria</taxon>
        <taxon>Methylococcales</taxon>
        <taxon>Methylococcaceae</taxon>
        <taxon>Methylobacter</taxon>
    </lineage>
</organism>
<dbReference type="AlphaFoldDB" id="A0A8S0XVL4"/>
<evidence type="ECO:0000313" key="2">
    <source>
        <dbReference type="Proteomes" id="UP000494216"/>
    </source>
</evidence>
<comment type="caution">
    <text evidence="1">The sequence shown here is derived from an EMBL/GenBank/DDBJ whole genome shotgun (WGS) entry which is preliminary data.</text>
</comment>
<accession>A0A8S0XVL4</accession>
<sequence length="76" mass="7867">MPPAIAVTTANISDHRGALEAIAQNLTSLSAVASLLGDGGYTGQPFAEAVQHWPGAAVQVPKRHELHTLGVLAQWG</sequence>
<keyword evidence="2" id="KW-1185">Reference proteome</keyword>
<dbReference type="Proteomes" id="UP000494216">
    <property type="component" value="Unassembled WGS sequence"/>
</dbReference>